<protein>
    <submittedName>
        <fullName evidence="2">Uncharacterized protein</fullName>
    </submittedName>
</protein>
<keyword evidence="3" id="KW-1185">Reference proteome</keyword>
<evidence type="ECO:0000313" key="2">
    <source>
        <dbReference type="EMBL" id="PON83308.1"/>
    </source>
</evidence>
<feature type="transmembrane region" description="Helical" evidence="1">
    <location>
        <begin position="159"/>
        <end position="179"/>
    </location>
</feature>
<proteinExistence type="predicted"/>
<dbReference type="EMBL" id="JXTC01000180">
    <property type="protein sequence ID" value="PON83308.1"/>
    <property type="molecule type" value="Genomic_DNA"/>
</dbReference>
<dbReference type="InParanoid" id="A0A2P5ECP5"/>
<comment type="caution">
    <text evidence="2">The sequence shown here is derived from an EMBL/GenBank/DDBJ whole genome shotgun (WGS) entry which is preliminary data.</text>
</comment>
<keyword evidence="1" id="KW-0472">Membrane</keyword>
<dbReference type="Proteomes" id="UP000237000">
    <property type="component" value="Unassembled WGS sequence"/>
</dbReference>
<reference evidence="3" key="1">
    <citation type="submission" date="2016-06" db="EMBL/GenBank/DDBJ databases">
        <title>Parallel loss of symbiosis genes in relatives of nitrogen-fixing non-legume Parasponia.</title>
        <authorList>
            <person name="Van Velzen R."/>
            <person name="Holmer R."/>
            <person name="Bu F."/>
            <person name="Rutten L."/>
            <person name="Van Zeijl A."/>
            <person name="Liu W."/>
            <person name="Santuari L."/>
            <person name="Cao Q."/>
            <person name="Sharma T."/>
            <person name="Shen D."/>
            <person name="Roswanjaya Y."/>
            <person name="Wardhani T."/>
            <person name="Kalhor M.S."/>
            <person name="Jansen J."/>
            <person name="Van den Hoogen J."/>
            <person name="Gungor B."/>
            <person name="Hartog M."/>
            <person name="Hontelez J."/>
            <person name="Verver J."/>
            <person name="Yang W.-C."/>
            <person name="Schijlen E."/>
            <person name="Repin R."/>
            <person name="Schilthuizen M."/>
            <person name="Schranz E."/>
            <person name="Heidstra R."/>
            <person name="Miyata K."/>
            <person name="Fedorova E."/>
            <person name="Kohlen W."/>
            <person name="Bisseling T."/>
            <person name="Smit S."/>
            <person name="Geurts R."/>
        </authorList>
    </citation>
    <scope>NUCLEOTIDE SEQUENCE [LARGE SCALE GENOMIC DNA]</scope>
    <source>
        <strain evidence="3">cv. RG33-2</strain>
    </source>
</reference>
<evidence type="ECO:0000256" key="1">
    <source>
        <dbReference type="SAM" id="Phobius"/>
    </source>
</evidence>
<keyword evidence="1" id="KW-1133">Transmembrane helix</keyword>
<accession>A0A2P5ECP5</accession>
<name>A0A2P5ECP5_TREOI</name>
<gene>
    <name evidence="2" type="ORF">TorRG33x02_208750</name>
</gene>
<organism evidence="2 3">
    <name type="scientific">Trema orientale</name>
    <name type="common">Charcoal tree</name>
    <name type="synonym">Celtis orientalis</name>
    <dbReference type="NCBI Taxonomy" id="63057"/>
    <lineage>
        <taxon>Eukaryota</taxon>
        <taxon>Viridiplantae</taxon>
        <taxon>Streptophyta</taxon>
        <taxon>Embryophyta</taxon>
        <taxon>Tracheophyta</taxon>
        <taxon>Spermatophyta</taxon>
        <taxon>Magnoliopsida</taxon>
        <taxon>eudicotyledons</taxon>
        <taxon>Gunneridae</taxon>
        <taxon>Pentapetalae</taxon>
        <taxon>rosids</taxon>
        <taxon>fabids</taxon>
        <taxon>Rosales</taxon>
        <taxon>Cannabaceae</taxon>
        <taxon>Trema</taxon>
    </lineage>
</organism>
<evidence type="ECO:0000313" key="3">
    <source>
        <dbReference type="Proteomes" id="UP000237000"/>
    </source>
</evidence>
<keyword evidence="1" id="KW-0812">Transmembrane</keyword>
<dbReference type="AlphaFoldDB" id="A0A2P5ECP5"/>
<sequence length="204" mass="22713">MYTLDLVLLSSSKTIKLVPHAGYVLGQQIIDLDHNSRTPWSQSERLSLFVSSEDHEDHVLIQDLNLLLPDQLYLTCSLWPEFLSVLLVQLRKDDLKPSSWLNETPLGLTDDRDDHDLEHVLVDQPHILSPPSVDPVGYRTITPVASGSNSSLPAPRQEFYPVAFAWLAIQLVLLLATVASNPVGRSLVRVTCALEAAAPSVWEF</sequence>